<evidence type="ECO:0000313" key="3">
    <source>
        <dbReference type="Proteomes" id="UP001058457"/>
    </source>
</evidence>
<keyword evidence="1" id="KW-1133">Transmembrane helix</keyword>
<accession>A0A9E7D853</accession>
<reference evidence="2" key="1">
    <citation type="submission" date="2022-03" db="EMBL/GenBank/DDBJ databases">
        <title>Complete genome analysis of the Escherichia phage vB_EcoS_SCS31.</title>
        <authorList>
            <person name="Alexyuk M.S."/>
            <person name="Bogoyavlenskiy A.P."/>
            <person name="Alexyuk P.G."/>
            <person name="Berezin V.E."/>
        </authorList>
    </citation>
    <scope>NUCLEOTIDE SEQUENCE</scope>
</reference>
<keyword evidence="1" id="KW-0812">Transmembrane</keyword>
<protein>
    <submittedName>
        <fullName evidence="2">Uncharacterized protein</fullName>
    </submittedName>
</protein>
<feature type="transmembrane region" description="Helical" evidence="1">
    <location>
        <begin position="18"/>
        <end position="37"/>
    </location>
</feature>
<keyword evidence="1" id="KW-0472">Membrane</keyword>
<name>A0A9E7D853_9CAUD</name>
<keyword evidence="3" id="KW-1185">Reference proteome</keyword>
<dbReference type="Proteomes" id="UP001058457">
    <property type="component" value="Segment"/>
</dbReference>
<evidence type="ECO:0000313" key="2">
    <source>
        <dbReference type="EMBL" id="UOX39679.1"/>
    </source>
</evidence>
<dbReference type="EMBL" id="ON081052">
    <property type="protein sequence ID" value="UOX39679.1"/>
    <property type="molecule type" value="Genomic_DNA"/>
</dbReference>
<evidence type="ECO:0000256" key="1">
    <source>
        <dbReference type="SAM" id="Phobius"/>
    </source>
</evidence>
<sequence length="43" mass="4946">MEGVWHNSFIEMREGFKMYYDVIAVCLVAIVAIVAIVKITEKK</sequence>
<proteinExistence type="predicted"/>
<organism evidence="2 3">
    <name type="scientific">Escherichia phage vB_EcoS_SCS31</name>
    <dbReference type="NCBI Taxonomy" id="2932865"/>
    <lineage>
        <taxon>Viruses</taxon>
        <taxon>Duplodnaviria</taxon>
        <taxon>Heunggongvirae</taxon>
        <taxon>Uroviricota</taxon>
        <taxon>Caudoviricetes</taxon>
        <taxon>Drexlerviridae</taxon>
        <taxon>Braunvirinae</taxon>
        <taxon>Guelphvirus</taxon>
        <taxon>Guelphvirus SCS31</taxon>
    </lineage>
</organism>